<dbReference type="AlphaFoldDB" id="A0A218VEA9"/>
<gene>
    <name evidence="3" type="primary">CCDC122</name>
    <name evidence="3" type="ORF">RLOC_00013599</name>
</gene>
<feature type="domain" description="Reverse transcriptase" evidence="2">
    <location>
        <begin position="311"/>
        <end position="418"/>
    </location>
</feature>
<sequence length="571" mass="65329">MAKQNSPSLAEVVKRVAEQQQSQVSNIEKSKSVLFQLQAKCQELDNEMNSILLETKTTEREIHLQDDAIEVTKYRCENLEAQVRALYSENLKLRCEAETVQEEFEMILARNNEYRGKIKAHKHLFWEMESKLPVMIELAKKKAVVEELKAKKEELICDLQNPEGSVMKQVQEEITLLKSEITTLKDLINKKRDLLEEEKKKHAKLRKEIEDEVVDNSFYKWLDTVSGSSTLVLVGDFNLMDIARILIQLKKDSLGNFLESVEDSFLLQLVDAEGNLVTADEEKTEVLKAFFVSVLSGKVTCLQDNCPLGSVSLTSVPGKVMEQFILSAIIEHLQDGRAIRPSQHGFRRARSCLTNLIFFYDQMTCLVDTGKTVDVYLDFSKAFYTVSQSTLLEKLAAHAFDRSTLCWVRNYLDGQAQRVVRYRLGMVWLDSTQTERDLGVLVYSQMNMSQQCALVAKKASGILACIRNGVASRSREVILPLHSALVCALECCVQFWAPQFGKDVETLGHVQRRAMRLVQNKRYDAILKRLHCQLNKVQSNKRQWHWNIQQLEKKAAELRKCLGVAELQNIM</sequence>
<dbReference type="STRING" id="299123.ENSLSDP00000018919"/>
<dbReference type="EMBL" id="MUZQ01000003">
    <property type="protein sequence ID" value="OWK64323.1"/>
    <property type="molecule type" value="Genomic_DNA"/>
</dbReference>
<accession>A0A218VEA9</accession>
<dbReference type="InterPro" id="IPR000477">
    <property type="entry name" value="RT_dom"/>
</dbReference>
<name>A0A218VEA9_9PASE</name>
<dbReference type="Pfam" id="PF00078">
    <property type="entry name" value="RVT_1"/>
    <property type="match status" value="1"/>
</dbReference>
<organism evidence="3 4">
    <name type="scientific">Lonchura striata</name>
    <name type="common">white-rumped munia</name>
    <dbReference type="NCBI Taxonomy" id="40157"/>
    <lineage>
        <taxon>Eukaryota</taxon>
        <taxon>Metazoa</taxon>
        <taxon>Chordata</taxon>
        <taxon>Craniata</taxon>
        <taxon>Vertebrata</taxon>
        <taxon>Euteleostomi</taxon>
        <taxon>Archelosauria</taxon>
        <taxon>Archosauria</taxon>
        <taxon>Dinosauria</taxon>
        <taxon>Saurischia</taxon>
        <taxon>Theropoda</taxon>
        <taxon>Coelurosauria</taxon>
        <taxon>Aves</taxon>
        <taxon>Neognathae</taxon>
        <taxon>Neoaves</taxon>
        <taxon>Telluraves</taxon>
        <taxon>Australaves</taxon>
        <taxon>Passeriformes</taxon>
        <taxon>Passeroidea</taxon>
        <taxon>Estrildidae</taxon>
        <taxon>Estrildinae</taxon>
        <taxon>Lonchura</taxon>
    </lineage>
</organism>
<evidence type="ECO:0000259" key="2">
    <source>
        <dbReference type="Pfam" id="PF00078"/>
    </source>
</evidence>
<evidence type="ECO:0000256" key="1">
    <source>
        <dbReference type="SAM" id="Coils"/>
    </source>
</evidence>
<proteinExistence type="predicted"/>
<feature type="coiled-coil region" evidence="1">
    <location>
        <begin position="138"/>
        <end position="215"/>
    </location>
</feature>
<feature type="coiled-coil region" evidence="1">
    <location>
        <begin position="27"/>
        <end position="96"/>
    </location>
</feature>
<reference evidence="3 4" key="1">
    <citation type="submission" date="2017-05" db="EMBL/GenBank/DDBJ databases">
        <title>Genome of assembly of the Bengalese finch, Lonchura striata domestica.</title>
        <authorList>
            <person name="Colquitt B.M."/>
            <person name="Brainard M.S."/>
        </authorList>
    </citation>
    <scope>NUCLEOTIDE SEQUENCE [LARGE SCALE GENOMIC DNA]</scope>
    <source>
        <strain evidence="3">White83orange57</strain>
    </source>
</reference>
<comment type="caution">
    <text evidence="3">The sequence shown here is derived from an EMBL/GenBank/DDBJ whole genome shotgun (WGS) entry which is preliminary data.</text>
</comment>
<keyword evidence="4" id="KW-1185">Reference proteome</keyword>
<dbReference type="Proteomes" id="UP000197619">
    <property type="component" value="Unassembled WGS sequence"/>
</dbReference>
<evidence type="ECO:0000313" key="3">
    <source>
        <dbReference type="EMBL" id="OWK64323.1"/>
    </source>
</evidence>
<evidence type="ECO:0000313" key="4">
    <source>
        <dbReference type="Proteomes" id="UP000197619"/>
    </source>
</evidence>
<dbReference type="PANTHER" id="PTHR33332">
    <property type="entry name" value="REVERSE TRANSCRIPTASE DOMAIN-CONTAINING PROTEIN"/>
    <property type="match status" value="1"/>
</dbReference>
<feature type="coiled-coil region" evidence="1">
    <location>
        <begin position="534"/>
        <end position="568"/>
    </location>
</feature>
<keyword evidence="1" id="KW-0175">Coiled coil</keyword>
<protein>
    <submittedName>
        <fullName evidence="3">Coiled-coil domain-containing protein 122</fullName>
    </submittedName>
</protein>